<keyword evidence="3" id="KW-0946">Virion</keyword>
<dbReference type="CDD" id="cd00205">
    <property type="entry name" value="rhv_like"/>
    <property type="match status" value="1"/>
</dbReference>
<dbReference type="Pfam" id="PF00915">
    <property type="entry name" value="Calici_coat"/>
    <property type="match status" value="1"/>
</dbReference>
<dbReference type="Gene3D" id="2.40.30.120">
    <property type="entry name" value="Positive stranded ssRNA viruses"/>
    <property type="match status" value="1"/>
</dbReference>
<evidence type="ECO:0000256" key="4">
    <source>
        <dbReference type="ARBA" id="ARBA00023200"/>
    </source>
</evidence>
<comment type="subcellular location">
    <subcellularLocation>
        <location evidence="1">Host cytoplasm</location>
    </subcellularLocation>
    <subcellularLocation>
        <location evidence="2">Virion</location>
    </subcellularLocation>
</comment>
<dbReference type="InterPro" id="IPR013643">
    <property type="entry name" value="Calicivirus_coat_C"/>
</dbReference>
<evidence type="ECO:0000256" key="3">
    <source>
        <dbReference type="ARBA" id="ARBA00022844"/>
    </source>
</evidence>
<organism evidence="7">
    <name type="scientific">Norovirus Rn/GV/HKU_CT2/HKG/2011</name>
    <dbReference type="NCBI Taxonomy" id="1246678"/>
    <lineage>
        <taxon>Viruses</taxon>
        <taxon>Riboviria</taxon>
        <taxon>Orthornavirae</taxon>
        <taxon>Pisuviricota</taxon>
        <taxon>Pisoniviricetes</taxon>
        <taxon>Picornavirales</taxon>
        <taxon>Caliciviridae</taxon>
        <taxon>Norovirus</taxon>
        <taxon>Norovirus norwalkense</taxon>
        <taxon>Norwalk virus</taxon>
    </lineage>
</organism>
<reference evidence="7" key="1">
    <citation type="journal article" date="2012" name="J. Virol.">
        <title>Complete genome sequences of novel rat noroviruses in Hong Kong.</title>
        <authorList>
            <person name="Tse H."/>
            <person name="Chan W.M."/>
            <person name="Lam C.S."/>
            <person name="Lau S.K."/>
            <person name="Woo P.C."/>
            <person name="Yuen K.Y."/>
        </authorList>
    </citation>
    <scope>NUCLEOTIDE SEQUENCE</scope>
    <source>
        <strain evidence="7">Rn/GV/HKU_CT2/HKG/2011</strain>
    </source>
</reference>
<accession>K4P7G4</accession>
<sequence length="588" mass="64558">MRLQWEAWRSTFPGMQPPCVGCGLGPSLLRPRRIVQPYLLMRMSDAVHRGNAADTQGASAGEGSNLVPSTVDQAIPIQPVAGAAIAAPTAGQVNQIDPWIRENFVQCPLGEFTVSPRNTPGEVLFNLALGPGLNPYLSHLAAMYTGWVGNMEVQLVLAGNAFTAGKVVVALIPPYFNMQTLTTSQITCFPHIMCDVRTLEPILLPLLDVRRTLWHPTNSEDDTMRLVCMLYTPLRTNSPGDESFVVSGRLLSRPSLDFNFLYLTPPIAQTPYELPTVPRMVPSEMTHSRWPAPIYQVVADPSLVANPQWQNGRVTIDGQLLGTTPISSTWVCSIAGTADYRYIAGTDSFEECKLALSQPNGSPFVVGDAPAPYGYPDFNATISFSFQVETRQNSAYSVREFSLTTSSQTINQSPYTGTVYMDRSETQDYQYQDDRIRGVPHSVQSFKDQLPDYVESGQPPNLAPPIGPFMPGEVLVRFRTYVRQEATAALYQDQPIDCALPQEFVTHLATHGYTLGSDALLLRYRNLRTGQLICEAKLYAEGFLAISYSGTGPLQLPTDGVFEVVSWVQRLYQLAPVGTSTAGRSLGS</sequence>
<evidence type="ECO:0000313" key="7">
    <source>
        <dbReference type="EMBL" id="AFV48046.1"/>
    </source>
</evidence>
<evidence type="ECO:0000259" key="6">
    <source>
        <dbReference type="Pfam" id="PF08435"/>
    </source>
</evidence>
<name>K4P7G4_NORV</name>
<feature type="domain" description="Calicivirus coat protein C-terminal" evidence="6">
    <location>
        <begin position="356"/>
        <end position="584"/>
    </location>
</feature>
<dbReference type="SUPFAM" id="SSF88633">
    <property type="entry name" value="Positive stranded ssRNA viruses"/>
    <property type="match status" value="1"/>
</dbReference>
<dbReference type="Pfam" id="PF08435">
    <property type="entry name" value="Calici_coat_C"/>
    <property type="match status" value="1"/>
</dbReference>
<feature type="domain" description="Calicivirus coat protein" evidence="5">
    <location>
        <begin position="53"/>
        <end position="337"/>
    </location>
</feature>
<dbReference type="Gene3D" id="2.40.510.10">
    <property type="entry name" value="Positive stranded ssRNA viruses"/>
    <property type="match status" value="1"/>
</dbReference>
<evidence type="ECO:0000259" key="5">
    <source>
        <dbReference type="Pfam" id="PF00915"/>
    </source>
</evidence>
<dbReference type="GO" id="GO:0044423">
    <property type="term" value="C:virion component"/>
    <property type="evidence" value="ECO:0007669"/>
    <property type="project" value="UniProtKB-KW"/>
</dbReference>
<evidence type="ECO:0000256" key="1">
    <source>
        <dbReference type="ARBA" id="ARBA00004192"/>
    </source>
</evidence>
<dbReference type="GO" id="GO:0030430">
    <property type="term" value="C:host cell cytoplasm"/>
    <property type="evidence" value="ECO:0007669"/>
    <property type="project" value="UniProtKB-SubCell"/>
</dbReference>
<keyword evidence="4" id="KW-1035">Host cytoplasm</keyword>
<dbReference type="InterPro" id="IPR033703">
    <property type="entry name" value="Rhv-like"/>
</dbReference>
<evidence type="ECO:0000256" key="2">
    <source>
        <dbReference type="ARBA" id="ARBA00004328"/>
    </source>
</evidence>
<dbReference type="InterPro" id="IPR029053">
    <property type="entry name" value="Viral_coat"/>
</dbReference>
<dbReference type="EMBL" id="JX486101">
    <property type="protein sequence ID" value="AFV48046.1"/>
    <property type="molecule type" value="Genomic_RNA"/>
</dbReference>
<dbReference type="Gene3D" id="2.60.120.20">
    <property type="match status" value="1"/>
</dbReference>
<dbReference type="InterPro" id="IPR004005">
    <property type="entry name" value="Calicivirus_coat"/>
</dbReference>
<proteinExistence type="predicted"/>
<protein>
    <submittedName>
        <fullName evidence="7">VP1 capsid protein</fullName>
    </submittedName>
</protein>